<comment type="subcellular location">
    <subcellularLocation>
        <location evidence="6">Cytoplasm</location>
    </subcellularLocation>
</comment>
<dbReference type="InterPro" id="IPR004498">
    <property type="entry name" value="Ribosomal_PrmA_MeTrfase"/>
</dbReference>
<dbReference type="GO" id="GO:0032259">
    <property type="term" value="P:methylation"/>
    <property type="evidence" value="ECO:0007669"/>
    <property type="project" value="UniProtKB-KW"/>
</dbReference>
<proteinExistence type="inferred from homology"/>
<dbReference type="PANTHER" id="PTHR43648">
    <property type="entry name" value="ELECTRON TRANSFER FLAVOPROTEIN BETA SUBUNIT LYSINE METHYLTRANSFERASE"/>
    <property type="match status" value="1"/>
</dbReference>
<protein>
    <recommendedName>
        <fullName evidence="6">Ribosomal protein L11 methyltransferase</fullName>
        <shortName evidence="6">L11 Mtase</shortName>
        <ecNumber evidence="6">2.1.1.-</ecNumber>
    </recommendedName>
</protein>
<dbReference type="EC" id="2.1.1.-" evidence="6"/>
<organism evidence="7 8">
    <name type="scientific">Sediminibacterium ginsengisoli</name>
    <dbReference type="NCBI Taxonomy" id="413434"/>
    <lineage>
        <taxon>Bacteria</taxon>
        <taxon>Pseudomonadati</taxon>
        <taxon>Bacteroidota</taxon>
        <taxon>Chitinophagia</taxon>
        <taxon>Chitinophagales</taxon>
        <taxon>Chitinophagaceae</taxon>
        <taxon>Sediminibacterium</taxon>
    </lineage>
</organism>
<keyword evidence="5 6" id="KW-0949">S-adenosyl-L-methionine</keyword>
<comment type="function">
    <text evidence="6">Methylates ribosomal protein L11.</text>
</comment>
<dbReference type="CDD" id="cd02440">
    <property type="entry name" value="AdoMet_MTases"/>
    <property type="match status" value="1"/>
</dbReference>
<sequence length="285" mass="31538">MRAFCLPIRSRKNMNNHYQVTVTTENTDLREIIIALLADAGFDGFEETESELKAYIPAELYDAAILEALLQPHQLAFTAELVEKQNWNAVWESNFEPVTINDFAGIRAHFHPPFGDTVQYEIVITPKMSFGTGHHATTHMVMQLMRDIDFSGKQVFDFGTGTGILAILAEKLGAGEVLATDNDDWCIENATENSMINNCGRITIKKVTDGKESGPFDIIIANINKNIILDNIAYLAAAVQPGGTVLLSGLLEQDEADILEAAGKHQWQHQITISRNGWIACSFKA</sequence>
<evidence type="ECO:0000313" key="7">
    <source>
        <dbReference type="EMBL" id="SJZ53997.1"/>
    </source>
</evidence>
<dbReference type="Pfam" id="PF06325">
    <property type="entry name" value="PrmA"/>
    <property type="match status" value="1"/>
</dbReference>
<dbReference type="STRING" id="413434.SAMN04488132_102493"/>
<dbReference type="InterPro" id="IPR029063">
    <property type="entry name" value="SAM-dependent_MTases_sf"/>
</dbReference>
<feature type="binding site" evidence="6">
    <location>
        <position position="159"/>
    </location>
    <ligand>
        <name>S-adenosyl-L-methionine</name>
        <dbReference type="ChEBI" id="CHEBI:59789"/>
    </ligand>
</feature>
<keyword evidence="4 6" id="KW-0808">Transferase</keyword>
<feature type="binding site" evidence="6">
    <location>
        <position position="181"/>
    </location>
    <ligand>
        <name>S-adenosyl-L-methionine</name>
        <dbReference type="ChEBI" id="CHEBI:59789"/>
    </ligand>
</feature>
<keyword evidence="2 6" id="KW-0963">Cytoplasm</keyword>
<keyword evidence="7" id="KW-0687">Ribonucleoprotein</keyword>
<dbReference type="OrthoDB" id="9785995at2"/>
<evidence type="ECO:0000256" key="5">
    <source>
        <dbReference type="ARBA" id="ARBA00022691"/>
    </source>
</evidence>
<gene>
    <name evidence="6" type="primary">prmA</name>
    <name evidence="7" type="ORF">SAMN04488132_102493</name>
</gene>
<dbReference type="PANTHER" id="PTHR43648:SF1">
    <property type="entry name" value="ELECTRON TRANSFER FLAVOPROTEIN BETA SUBUNIT LYSINE METHYLTRANSFERASE"/>
    <property type="match status" value="1"/>
</dbReference>
<comment type="catalytic activity">
    <reaction evidence="6">
        <text>L-lysyl-[protein] + 3 S-adenosyl-L-methionine = N(6),N(6),N(6)-trimethyl-L-lysyl-[protein] + 3 S-adenosyl-L-homocysteine + 3 H(+)</text>
        <dbReference type="Rhea" id="RHEA:54192"/>
        <dbReference type="Rhea" id="RHEA-COMP:9752"/>
        <dbReference type="Rhea" id="RHEA-COMP:13826"/>
        <dbReference type="ChEBI" id="CHEBI:15378"/>
        <dbReference type="ChEBI" id="CHEBI:29969"/>
        <dbReference type="ChEBI" id="CHEBI:57856"/>
        <dbReference type="ChEBI" id="CHEBI:59789"/>
        <dbReference type="ChEBI" id="CHEBI:61961"/>
    </reaction>
</comment>
<evidence type="ECO:0000256" key="4">
    <source>
        <dbReference type="ARBA" id="ARBA00022679"/>
    </source>
</evidence>
<dbReference type="GO" id="GO:0016279">
    <property type="term" value="F:protein-lysine N-methyltransferase activity"/>
    <property type="evidence" value="ECO:0007669"/>
    <property type="project" value="RHEA"/>
</dbReference>
<dbReference type="HAMAP" id="MF_00735">
    <property type="entry name" value="Methyltr_PrmA"/>
    <property type="match status" value="1"/>
</dbReference>
<reference evidence="7 8" key="1">
    <citation type="submission" date="2017-02" db="EMBL/GenBank/DDBJ databases">
        <authorList>
            <person name="Peterson S.W."/>
        </authorList>
    </citation>
    <scope>NUCLEOTIDE SEQUENCE [LARGE SCALE GENOMIC DNA]</scope>
    <source>
        <strain evidence="7 8">DSM 22335</strain>
    </source>
</reference>
<dbReference type="Gene3D" id="3.40.50.150">
    <property type="entry name" value="Vaccinia Virus protein VP39"/>
    <property type="match status" value="1"/>
</dbReference>
<dbReference type="GO" id="GO:0005840">
    <property type="term" value="C:ribosome"/>
    <property type="evidence" value="ECO:0007669"/>
    <property type="project" value="UniProtKB-KW"/>
</dbReference>
<evidence type="ECO:0000256" key="6">
    <source>
        <dbReference type="HAMAP-Rule" id="MF_00735"/>
    </source>
</evidence>
<dbReference type="InterPro" id="IPR050078">
    <property type="entry name" value="Ribosomal_L11_MeTrfase_PrmA"/>
</dbReference>
<feature type="binding site" evidence="6">
    <location>
        <position position="222"/>
    </location>
    <ligand>
        <name>S-adenosyl-L-methionine</name>
        <dbReference type="ChEBI" id="CHEBI:59789"/>
    </ligand>
</feature>
<dbReference type="GO" id="GO:0005737">
    <property type="term" value="C:cytoplasm"/>
    <property type="evidence" value="ECO:0007669"/>
    <property type="project" value="UniProtKB-SubCell"/>
</dbReference>
<dbReference type="SUPFAM" id="SSF53335">
    <property type="entry name" value="S-adenosyl-L-methionine-dependent methyltransferases"/>
    <property type="match status" value="1"/>
</dbReference>
<dbReference type="NCBIfam" id="NF001785">
    <property type="entry name" value="PRK00517.2-2"/>
    <property type="match status" value="1"/>
</dbReference>
<feature type="binding site" evidence="6">
    <location>
        <position position="138"/>
    </location>
    <ligand>
        <name>S-adenosyl-L-methionine</name>
        <dbReference type="ChEBI" id="CHEBI:59789"/>
    </ligand>
</feature>
<evidence type="ECO:0000256" key="2">
    <source>
        <dbReference type="ARBA" id="ARBA00022490"/>
    </source>
</evidence>
<evidence type="ECO:0000256" key="3">
    <source>
        <dbReference type="ARBA" id="ARBA00022603"/>
    </source>
</evidence>
<dbReference type="AlphaFoldDB" id="A0A1T4LHH5"/>
<accession>A0A1T4LHH5</accession>
<dbReference type="EMBL" id="FUWH01000002">
    <property type="protein sequence ID" value="SJZ53997.1"/>
    <property type="molecule type" value="Genomic_DNA"/>
</dbReference>
<comment type="similarity">
    <text evidence="1 6">Belongs to the methyltransferase superfamily. PrmA family.</text>
</comment>
<name>A0A1T4LHH5_9BACT</name>
<keyword evidence="7" id="KW-0689">Ribosomal protein</keyword>
<keyword evidence="8" id="KW-1185">Reference proteome</keyword>
<evidence type="ECO:0000256" key="1">
    <source>
        <dbReference type="ARBA" id="ARBA00009741"/>
    </source>
</evidence>
<evidence type="ECO:0000313" key="8">
    <source>
        <dbReference type="Proteomes" id="UP000190888"/>
    </source>
</evidence>
<dbReference type="Proteomes" id="UP000190888">
    <property type="component" value="Unassembled WGS sequence"/>
</dbReference>
<keyword evidence="3 6" id="KW-0489">Methyltransferase</keyword>